<dbReference type="GO" id="GO:0030170">
    <property type="term" value="F:pyridoxal phosphate binding"/>
    <property type="evidence" value="ECO:0007669"/>
    <property type="project" value="InterPro"/>
</dbReference>
<evidence type="ECO:0000256" key="1">
    <source>
        <dbReference type="ARBA" id="ARBA00001933"/>
    </source>
</evidence>
<dbReference type="AlphaFoldDB" id="A0A9X5BG19"/>
<dbReference type="Gene3D" id="3.40.640.10">
    <property type="entry name" value="Type I PLP-dependent aspartate aminotransferase-like (Major domain)"/>
    <property type="match status" value="1"/>
</dbReference>
<dbReference type="Pfam" id="PF00155">
    <property type="entry name" value="Aminotran_1_2"/>
    <property type="match status" value="1"/>
</dbReference>
<evidence type="ECO:0000313" key="4">
    <source>
        <dbReference type="EMBL" id="NBJ93364.1"/>
    </source>
</evidence>
<dbReference type="PANTHER" id="PTHR42885:SF1">
    <property type="entry name" value="THREONINE-PHOSPHATE DECARBOXYLASE"/>
    <property type="match status" value="1"/>
</dbReference>
<keyword evidence="4" id="KW-0808">Transferase</keyword>
<dbReference type="OrthoDB" id="9813612at2"/>
<dbReference type="InterPro" id="IPR015421">
    <property type="entry name" value="PyrdxlP-dep_Trfase_major"/>
</dbReference>
<sequence>MGIHGGDIYRNEVKLDFSVNVNPLGTPESVVAALHGAVERCGNYPDMKAEKLKRAVSSQLNVPEEYLLFGNGASELFMAVVHGIKPEKTVIPVPSFYGYEYAAKAAGGEIIYYEMKRENSFCPGEDIDAVLAEDVQLLFLANPNNPVGNLLGREALLALLQHCQEKGIYVVLDESFIEFCGVRFSMLEEIETLDRLILIRTFTKIFSIPGVRLGYLICSNPETRMKIAAQLPEWNLSGFAQEAGCVCAGQREFIMETENYINTERQLLEKELKKKGFQVFPSCANFIMFYSDEALYEKLLEKGILIRDCRNFRGLGKGFYRIAVKTRKENEILLEAIGDIRG</sequence>
<dbReference type="InterPro" id="IPR004839">
    <property type="entry name" value="Aminotransferase_I/II_large"/>
</dbReference>
<evidence type="ECO:0000256" key="2">
    <source>
        <dbReference type="ARBA" id="ARBA00022898"/>
    </source>
</evidence>
<evidence type="ECO:0000313" key="5">
    <source>
        <dbReference type="Proteomes" id="UP001154420"/>
    </source>
</evidence>
<comment type="cofactor">
    <cofactor evidence="1">
        <name>pyridoxal 5'-phosphate</name>
        <dbReference type="ChEBI" id="CHEBI:597326"/>
    </cofactor>
</comment>
<keyword evidence="2" id="KW-0663">Pyridoxal phosphate</keyword>
<dbReference type="EMBL" id="QZDT01000018">
    <property type="protein sequence ID" value="NBJ93364.1"/>
    <property type="molecule type" value="Genomic_DNA"/>
</dbReference>
<dbReference type="Gene3D" id="3.90.1150.10">
    <property type="entry name" value="Aspartate Aminotransferase, domain 1"/>
    <property type="match status" value="1"/>
</dbReference>
<feature type="domain" description="Aminotransferase class I/classII large" evidence="3">
    <location>
        <begin position="14"/>
        <end position="337"/>
    </location>
</feature>
<proteinExistence type="predicted"/>
<dbReference type="GO" id="GO:0008483">
    <property type="term" value="F:transaminase activity"/>
    <property type="evidence" value="ECO:0007669"/>
    <property type="project" value="UniProtKB-KW"/>
</dbReference>
<dbReference type="Proteomes" id="UP001154420">
    <property type="component" value="Unassembled WGS sequence"/>
</dbReference>
<protein>
    <submittedName>
        <fullName evidence="4">Aminotransferase class I/II-fold pyridoxal phosphate-dependent enzyme</fullName>
    </submittedName>
</protein>
<reference evidence="4" key="1">
    <citation type="submission" date="2018-09" db="EMBL/GenBank/DDBJ databases">
        <title>Murine metabolic-syndrome-specific gut microbial biobank.</title>
        <authorList>
            <person name="Liu C."/>
        </authorList>
    </citation>
    <scope>NUCLEOTIDE SEQUENCE</scope>
    <source>
        <strain evidence="4">D42-62</strain>
    </source>
</reference>
<dbReference type="SUPFAM" id="SSF53383">
    <property type="entry name" value="PLP-dependent transferases"/>
    <property type="match status" value="1"/>
</dbReference>
<evidence type="ECO:0000259" key="3">
    <source>
        <dbReference type="Pfam" id="PF00155"/>
    </source>
</evidence>
<dbReference type="PANTHER" id="PTHR42885">
    <property type="entry name" value="HISTIDINOL-PHOSPHATE AMINOTRANSFERASE-RELATED"/>
    <property type="match status" value="1"/>
</dbReference>
<dbReference type="InterPro" id="IPR015422">
    <property type="entry name" value="PyrdxlP-dep_Trfase_small"/>
</dbReference>
<name>A0A9X5BG19_9FIRM</name>
<keyword evidence="4" id="KW-0032">Aminotransferase</keyword>
<comment type="caution">
    <text evidence="4">The sequence shown here is derived from an EMBL/GenBank/DDBJ whole genome shotgun (WGS) entry which is preliminary data.</text>
</comment>
<organism evidence="4 5">
    <name type="scientific">Parablautia muri</name>
    <dbReference type="NCBI Taxonomy" id="2320879"/>
    <lineage>
        <taxon>Bacteria</taxon>
        <taxon>Bacillati</taxon>
        <taxon>Bacillota</taxon>
        <taxon>Clostridia</taxon>
        <taxon>Lachnospirales</taxon>
        <taxon>Lachnospiraceae</taxon>
        <taxon>Parablautia</taxon>
    </lineage>
</organism>
<accession>A0A9X5BG19</accession>
<keyword evidence="5" id="KW-1185">Reference proteome</keyword>
<dbReference type="RefSeq" id="WP_160560452.1">
    <property type="nucleotide sequence ID" value="NZ_QZDT01000018.1"/>
</dbReference>
<dbReference type="InterPro" id="IPR015424">
    <property type="entry name" value="PyrdxlP-dep_Trfase"/>
</dbReference>
<gene>
    <name evidence="4" type="ORF">D5281_12360</name>
</gene>
<dbReference type="CDD" id="cd00609">
    <property type="entry name" value="AAT_like"/>
    <property type="match status" value="1"/>
</dbReference>